<comment type="similarity">
    <text evidence="1">Belongs to the tRNA pseudouridine synthase TruA family.</text>
</comment>
<evidence type="ECO:0000259" key="6">
    <source>
        <dbReference type="Pfam" id="PF01416"/>
    </source>
</evidence>
<keyword evidence="4" id="KW-0175">Coiled coil</keyword>
<evidence type="ECO:0000256" key="3">
    <source>
        <dbReference type="ARBA" id="ARBA00023235"/>
    </source>
</evidence>
<dbReference type="AlphaFoldDB" id="F6ZXE9"/>
<dbReference type="PANTHER" id="PTHR11142">
    <property type="entry name" value="PSEUDOURIDYLATE SYNTHASE"/>
    <property type="match status" value="1"/>
</dbReference>
<dbReference type="InterPro" id="IPR041707">
    <property type="entry name" value="Pus3-like"/>
</dbReference>
<dbReference type="CDD" id="cd02569">
    <property type="entry name" value="PseudoU_synth_ScPus3"/>
    <property type="match status" value="1"/>
</dbReference>
<feature type="compositionally biased region" description="Basic and acidic residues" evidence="5">
    <location>
        <begin position="445"/>
        <end position="464"/>
    </location>
</feature>
<dbReference type="Ensembl" id="ENSXETT00000052966">
    <property type="protein sequence ID" value="ENSXETP00000052966"/>
    <property type="gene ID" value="ENSXETG00000024532"/>
</dbReference>
<evidence type="ECO:0000256" key="2">
    <source>
        <dbReference type="ARBA" id="ARBA00022694"/>
    </source>
</evidence>
<dbReference type="InterPro" id="IPR001406">
    <property type="entry name" value="PsdUridine_synth_TruA"/>
</dbReference>
<evidence type="ECO:0000313" key="8">
    <source>
        <dbReference type="Proteomes" id="UP000008143"/>
    </source>
</evidence>
<evidence type="ECO:0000313" key="10">
    <source>
        <dbReference type="Xenbase" id="XB-GENE-5897110"/>
    </source>
</evidence>
<accession>F6ZXE9</accession>
<dbReference type="GO" id="GO:0003723">
    <property type="term" value="F:RNA binding"/>
    <property type="evidence" value="ECO:0007669"/>
    <property type="project" value="InterPro"/>
</dbReference>
<feature type="coiled-coil region" evidence="4">
    <location>
        <begin position="28"/>
        <end position="55"/>
    </location>
</feature>
<dbReference type="eggNOG" id="KOG2554">
    <property type="taxonomic scope" value="Eukaryota"/>
</dbReference>
<sequence>MSCPASFPSSPCPALSDSLNNRKGGVVTMSQEDEVTQLRQRVRELEDKVLRLEEQCRGEAPPQGVVQGPSHTKQKQRLQRAFDFSAHPKQHVALRLAYLGWGYQGFASQENTKNTVEETVFNALIKTRLVESRQTSNYHRCGRTDRGVSALGQVISLDLRCSGEGKPEIRYVHILNRVLPPDIRVLSWAAVPPSFSARFSCRSRTYRYLFPCAQLDVEAMDKAARLLEGTHDFRNLCKMDVANGVMNFIRTVLSARVEPVPEIPGDMGPFQLYRLQITGLAFLYHQVRCIMGVLFLVGQGKEKPEVITELLDVAKNPRKPQYNMAVEFPLVLYNCHFDDVQWVSEKEAQSLTVSHLQRLWTQEAVKTQILFMAIGGLDYIPISLETGQDLVPWNLCKPTVCDLSGGLVEGVSARSYTPLMKRHLCQGLEERVQHYVKRGRITLPSDRDRLEDKTPTEKGEKEVADNQVQNNGQLPHSNTQSKGGVKLDQSRDYNKEGAFSQTLERGETVSESENCDPTTQEKPAKRQCLGTGN</sequence>
<evidence type="ECO:0000256" key="4">
    <source>
        <dbReference type="SAM" id="Coils"/>
    </source>
</evidence>
<keyword evidence="8" id="KW-1185">Reference proteome</keyword>
<dbReference type="InterPro" id="IPR020095">
    <property type="entry name" value="PsdUridine_synth_TruA_C"/>
</dbReference>
<keyword evidence="2" id="KW-0819">tRNA processing</keyword>
<dbReference type="Bgee" id="ENSXETG00000024532">
    <property type="expression patterns" value="Expressed in 4-cell stage embryo and 13 other cell types or tissues"/>
</dbReference>
<dbReference type="AGR" id="Xenbase:XB-GENE-5897110"/>
<dbReference type="Pfam" id="PF01416">
    <property type="entry name" value="PseudoU_synth_1"/>
    <property type="match status" value="1"/>
</dbReference>
<dbReference type="Gene3D" id="3.30.70.580">
    <property type="entry name" value="Pseudouridine synthase I, catalytic domain, N-terminal subdomain"/>
    <property type="match status" value="1"/>
</dbReference>
<dbReference type="PANTHER" id="PTHR11142:SF5">
    <property type="entry name" value="TRNA PSEUDOURIDINE(38_39) SYNTHASE"/>
    <property type="match status" value="1"/>
</dbReference>
<feature type="compositionally biased region" description="Polar residues" evidence="5">
    <location>
        <begin position="499"/>
        <end position="521"/>
    </location>
</feature>
<evidence type="ECO:0000313" key="7">
    <source>
        <dbReference type="Ensembl" id="ENSXETP00000052966"/>
    </source>
</evidence>
<dbReference type="HAMAP" id="MF_00171">
    <property type="entry name" value="TruA"/>
    <property type="match status" value="1"/>
</dbReference>
<dbReference type="PaxDb" id="8364-ENSXETP00000043769"/>
<feature type="region of interest" description="Disordered" evidence="5">
    <location>
        <begin position="439"/>
        <end position="533"/>
    </location>
</feature>
<dbReference type="GO" id="GO:0009982">
    <property type="term" value="F:pseudouridine synthase activity"/>
    <property type="evidence" value="ECO:0007669"/>
    <property type="project" value="InterPro"/>
</dbReference>
<reference evidence="7" key="2">
    <citation type="submission" date="2011-06" db="UniProtKB">
        <authorList>
            <consortium name="Ensembl"/>
        </authorList>
    </citation>
    <scope>IDENTIFICATION</scope>
</reference>
<dbReference type="RefSeq" id="XP_012825699.2">
    <property type="nucleotide sequence ID" value="XM_012970245.2"/>
</dbReference>
<reference evidence="7" key="1">
    <citation type="journal article" date="2010" name="Science">
        <title>The genome of the Western clawed frog Xenopus tropicalis.</title>
        <authorList>
            <person name="Hellsten U."/>
            <person name="Harland R.M."/>
            <person name="Gilchrist M.J."/>
            <person name="Hendrix D."/>
            <person name="Jurka J."/>
            <person name="Kapitonov V."/>
            <person name="Ovcharenko I."/>
            <person name="Putnam N.H."/>
            <person name="Shu S."/>
            <person name="Taher L."/>
            <person name="Blitz I.L."/>
            <person name="Blumberg B."/>
            <person name="Dichmann D.S."/>
            <person name="Dubchak I."/>
            <person name="Amaya E."/>
            <person name="Detter J.C."/>
            <person name="Fletcher R."/>
            <person name="Gerhard D.S."/>
            <person name="Goodstein D."/>
            <person name="Graves T."/>
            <person name="Grigoriev I.V."/>
            <person name="Grimwood J."/>
            <person name="Kawashima T."/>
            <person name="Lindquist E."/>
            <person name="Lucas S.M."/>
            <person name="Mead P.E."/>
            <person name="Mitros T."/>
            <person name="Ogino H."/>
            <person name="Ohta Y."/>
            <person name="Poliakov A.V."/>
            <person name="Pollet N."/>
            <person name="Robert J."/>
            <person name="Salamov A."/>
            <person name="Sater A.K."/>
            <person name="Schmutz J."/>
            <person name="Terry A."/>
            <person name="Vize P.D."/>
            <person name="Warren W.C."/>
            <person name="Wells D."/>
            <person name="Wills A."/>
            <person name="Wilson R.K."/>
            <person name="Zimmerman L.B."/>
            <person name="Zorn A.M."/>
            <person name="Grainger R."/>
            <person name="Grammer T."/>
            <person name="Khokha M.K."/>
            <person name="Richardson P.M."/>
            <person name="Rokhsar D.S."/>
        </authorList>
    </citation>
    <scope>NUCLEOTIDE SEQUENCE [LARGE SCALE GENOMIC DNA]</scope>
    <source>
        <strain evidence="7">Nigerian</strain>
    </source>
</reference>
<dbReference type="GO" id="GO:0008033">
    <property type="term" value="P:tRNA processing"/>
    <property type="evidence" value="ECO:0007669"/>
    <property type="project" value="UniProtKB-KW"/>
</dbReference>
<dbReference type="GeneTree" id="ENSGT00950000183160"/>
<name>F6ZXE9_XENTR</name>
<dbReference type="InterPro" id="IPR020097">
    <property type="entry name" value="PsdUridine_synth_TruA_a/b_dom"/>
</dbReference>
<dbReference type="InterPro" id="IPR020094">
    <property type="entry name" value="TruA/RsuA/RluB/E/F_N"/>
</dbReference>
<dbReference type="Xenbase" id="XB-GENE-5897110">
    <property type="gene designation" value="pus3"/>
</dbReference>
<reference evidence="9" key="3">
    <citation type="submission" date="2025-04" db="UniProtKB">
        <authorList>
            <consortium name="RefSeq"/>
        </authorList>
    </citation>
    <scope>IDENTIFICATION</scope>
    <source>
        <strain evidence="9">Nigerian</strain>
        <tissue evidence="9">Liver and blood</tissue>
    </source>
</reference>
<dbReference type="NCBIfam" id="TIGR00071">
    <property type="entry name" value="hisT_truA"/>
    <property type="match status" value="1"/>
</dbReference>
<dbReference type="OMA" id="GAGLQCP"/>
<dbReference type="Proteomes" id="UP000008143">
    <property type="component" value="Chromosome 9"/>
</dbReference>
<evidence type="ECO:0000256" key="5">
    <source>
        <dbReference type="SAM" id="MobiDB-lite"/>
    </source>
</evidence>
<evidence type="ECO:0000313" key="9">
    <source>
        <dbReference type="RefSeq" id="XP_012825699.2"/>
    </source>
</evidence>
<dbReference type="Gene3D" id="3.30.70.660">
    <property type="entry name" value="Pseudouridine synthase I, catalytic domain, C-terminal subdomain"/>
    <property type="match status" value="1"/>
</dbReference>
<keyword evidence="3" id="KW-0413">Isomerase</keyword>
<feature type="compositionally biased region" description="Polar residues" evidence="5">
    <location>
        <begin position="466"/>
        <end position="482"/>
    </location>
</feature>
<proteinExistence type="inferred from homology"/>
<dbReference type="GeneID" id="394566"/>
<dbReference type="ExpressionAtlas" id="F6ZXE9">
    <property type="expression patterns" value="differential"/>
</dbReference>
<evidence type="ECO:0000256" key="1">
    <source>
        <dbReference type="ARBA" id="ARBA00009375"/>
    </source>
</evidence>
<protein>
    <submittedName>
        <fullName evidence="7">Pseudouridine synthase 3</fullName>
    </submittedName>
    <submittedName>
        <fullName evidence="9">tRNA pseudouridine(38/39) synthase isoform X1</fullName>
    </submittedName>
</protein>
<dbReference type="CTD" id="83480"/>
<dbReference type="InterPro" id="IPR020103">
    <property type="entry name" value="PsdUridine_synth_cat_dom_sf"/>
</dbReference>
<organism evidence="7">
    <name type="scientific">Xenopus tropicalis</name>
    <name type="common">Western clawed frog</name>
    <name type="synonym">Silurana tropicalis</name>
    <dbReference type="NCBI Taxonomy" id="8364"/>
    <lineage>
        <taxon>Eukaryota</taxon>
        <taxon>Metazoa</taxon>
        <taxon>Chordata</taxon>
        <taxon>Craniata</taxon>
        <taxon>Vertebrata</taxon>
        <taxon>Euteleostomi</taxon>
        <taxon>Amphibia</taxon>
        <taxon>Batrachia</taxon>
        <taxon>Anura</taxon>
        <taxon>Pipoidea</taxon>
        <taxon>Pipidae</taxon>
        <taxon>Xenopodinae</taxon>
        <taxon>Xenopus</taxon>
        <taxon>Silurana</taxon>
    </lineage>
</organism>
<dbReference type="OrthoDB" id="25767at2759"/>
<dbReference type="HOGENOM" id="CLU_014673_2_0_1"/>
<dbReference type="FunFam" id="3.30.70.580:FF:000007">
    <property type="entry name" value="tRNA pseudouridine synthase"/>
    <property type="match status" value="1"/>
</dbReference>
<gene>
    <name evidence="7 9 10" type="primary">pus3</name>
</gene>
<dbReference type="GO" id="GO:0001522">
    <property type="term" value="P:pseudouridine synthesis"/>
    <property type="evidence" value="ECO:0007669"/>
    <property type="project" value="InterPro"/>
</dbReference>
<feature type="domain" description="Pseudouridine synthase I TruA alpha/beta" evidence="6">
    <location>
        <begin position="223"/>
        <end position="338"/>
    </location>
</feature>
<dbReference type="SUPFAM" id="SSF55120">
    <property type="entry name" value="Pseudouridine synthase"/>
    <property type="match status" value="1"/>
</dbReference>